<name>A0AAD9NH18_9ANNE</name>
<accession>A0AAD9NH18</accession>
<evidence type="ECO:0000313" key="2">
    <source>
        <dbReference type="EMBL" id="KAK2166869.1"/>
    </source>
</evidence>
<evidence type="ECO:0000256" key="1">
    <source>
        <dbReference type="SAM" id="MobiDB-lite"/>
    </source>
</evidence>
<sequence length="159" mass="17138">MDALGEALSLDTLSGCLDTGHYPMSGHAPMIDTGYRSSVVTSTCLTSANSSSTATSSGHNLLPLYSSNTIGIQQRNINDNTPGSNNILNTSTSQCTPPVLGPVLEICPIQNYDTNTNDHRIRESTNEKKTHPSTKPDSDRDTIDSSVVYLWTYLARSTK</sequence>
<reference evidence="2" key="1">
    <citation type="journal article" date="2023" name="Mol. Biol. Evol.">
        <title>Third-Generation Sequencing Reveals the Adaptive Role of the Epigenome in Three Deep-Sea Polychaetes.</title>
        <authorList>
            <person name="Perez M."/>
            <person name="Aroh O."/>
            <person name="Sun Y."/>
            <person name="Lan Y."/>
            <person name="Juniper S.K."/>
            <person name="Young C.R."/>
            <person name="Angers B."/>
            <person name="Qian P.Y."/>
        </authorList>
    </citation>
    <scope>NUCLEOTIDE SEQUENCE</scope>
    <source>
        <strain evidence="2">P08H-3</strain>
    </source>
</reference>
<evidence type="ECO:0000313" key="3">
    <source>
        <dbReference type="Proteomes" id="UP001208570"/>
    </source>
</evidence>
<dbReference type="Proteomes" id="UP001208570">
    <property type="component" value="Unassembled WGS sequence"/>
</dbReference>
<proteinExistence type="predicted"/>
<protein>
    <submittedName>
        <fullName evidence="2">Uncharacterized protein</fullName>
    </submittedName>
</protein>
<feature type="region of interest" description="Disordered" evidence="1">
    <location>
        <begin position="114"/>
        <end position="141"/>
    </location>
</feature>
<keyword evidence="3" id="KW-1185">Reference proteome</keyword>
<organism evidence="2 3">
    <name type="scientific">Paralvinella palmiformis</name>
    <dbReference type="NCBI Taxonomy" id="53620"/>
    <lineage>
        <taxon>Eukaryota</taxon>
        <taxon>Metazoa</taxon>
        <taxon>Spiralia</taxon>
        <taxon>Lophotrochozoa</taxon>
        <taxon>Annelida</taxon>
        <taxon>Polychaeta</taxon>
        <taxon>Sedentaria</taxon>
        <taxon>Canalipalpata</taxon>
        <taxon>Terebellida</taxon>
        <taxon>Terebelliformia</taxon>
        <taxon>Alvinellidae</taxon>
        <taxon>Paralvinella</taxon>
    </lineage>
</organism>
<dbReference type="AlphaFoldDB" id="A0AAD9NH18"/>
<dbReference type="EMBL" id="JAODUP010000034">
    <property type="protein sequence ID" value="KAK2166869.1"/>
    <property type="molecule type" value="Genomic_DNA"/>
</dbReference>
<gene>
    <name evidence="2" type="ORF">LSH36_34g05033</name>
</gene>
<feature type="compositionally biased region" description="Basic and acidic residues" evidence="1">
    <location>
        <begin position="116"/>
        <end position="141"/>
    </location>
</feature>
<comment type="caution">
    <text evidence="2">The sequence shown here is derived from an EMBL/GenBank/DDBJ whole genome shotgun (WGS) entry which is preliminary data.</text>
</comment>